<accession>A0ABV1M7B0</accession>
<dbReference type="Proteomes" id="UP001433638">
    <property type="component" value="Unassembled WGS sequence"/>
</dbReference>
<dbReference type="RefSeq" id="WP_349589877.1">
    <property type="nucleotide sequence ID" value="NZ_JBEFLD010000008.1"/>
</dbReference>
<organism evidence="1 2">
    <name type="scientific">Vogesella oryzagri</name>
    <dbReference type="NCBI Taxonomy" id="3160864"/>
    <lineage>
        <taxon>Bacteria</taxon>
        <taxon>Pseudomonadati</taxon>
        <taxon>Pseudomonadota</taxon>
        <taxon>Betaproteobacteria</taxon>
        <taxon>Neisseriales</taxon>
        <taxon>Chromobacteriaceae</taxon>
        <taxon>Vogesella</taxon>
    </lineage>
</organism>
<protein>
    <submittedName>
        <fullName evidence="1">Uncharacterized protein</fullName>
    </submittedName>
</protein>
<reference evidence="1" key="1">
    <citation type="submission" date="2024-06" db="EMBL/GenBank/DDBJ databases">
        <title>Genome sequence of Vogesella sp. MAHUQ-64.</title>
        <authorList>
            <person name="Huq M.A."/>
        </authorList>
    </citation>
    <scope>NUCLEOTIDE SEQUENCE</scope>
    <source>
        <strain evidence="1">MAHUQ-64</strain>
    </source>
</reference>
<evidence type="ECO:0000313" key="1">
    <source>
        <dbReference type="EMBL" id="MEQ6292097.1"/>
    </source>
</evidence>
<comment type="caution">
    <text evidence="1">The sequence shown here is derived from an EMBL/GenBank/DDBJ whole genome shotgun (WGS) entry which is preliminary data.</text>
</comment>
<evidence type="ECO:0000313" key="2">
    <source>
        <dbReference type="Proteomes" id="UP001433638"/>
    </source>
</evidence>
<proteinExistence type="predicted"/>
<dbReference type="EMBL" id="JBEFLD010000008">
    <property type="protein sequence ID" value="MEQ6292097.1"/>
    <property type="molecule type" value="Genomic_DNA"/>
</dbReference>
<sequence length="110" mass="12738">MQTDPDYRENQLRSQRAWLERHPEYWRHYRDINPEYVERNRARQRLRGEPEQEADLAKMDASALLGLLPGLYQISLVPGAIADLDGRVIVEITPVCAACLCKKDACKDRT</sequence>
<gene>
    <name evidence="1" type="ORF">ABNW52_15895</name>
</gene>
<keyword evidence="2" id="KW-1185">Reference proteome</keyword>
<name>A0ABV1M7B0_9NEIS</name>